<dbReference type="InterPro" id="IPR036390">
    <property type="entry name" value="WH_DNA-bd_sf"/>
</dbReference>
<dbReference type="InterPro" id="IPR005119">
    <property type="entry name" value="LysR_subst-bd"/>
</dbReference>
<dbReference type="GO" id="GO:0003700">
    <property type="term" value="F:DNA-binding transcription factor activity"/>
    <property type="evidence" value="ECO:0007669"/>
    <property type="project" value="InterPro"/>
</dbReference>
<dbReference type="Pfam" id="PF00126">
    <property type="entry name" value="HTH_1"/>
    <property type="match status" value="1"/>
</dbReference>
<sequence>MDLVLHLRYFLVVAEELHFGRAAARLHITQPPLSQRIRRLEQEYGTQLFDRSGGRVRLTPAGDVLVNAARDIVTRVDATRSLVRQAASGQTGVLRAGIPPDTPGGVLAALSTAFAAAEPDIDLELRAATTTDQLDLLDRGALDVGLLQHPVDTGDLRLGPEVSIVQGVVLSRRSPLAERTEVALADLTGYGLVLFPREAAPGLYDETLHTCHRHGFRLTRLQHAANAEFLLGLVAGGDAVAFDHGAIAQKEPRVVWRPLTGIPLVWRMSTAWRDGPMAGAANRFGEIVAHVLDGGRGRLGPPAPAGTPKPWNVVFPERLSIP</sequence>
<proteinExistence type="inferred from homology"/>
<keyword evidence="4" id="KW-0804">Transcription</keyword>
<dbReference type="FunFam" id="1.10.10.10:FF:000001">
    <property type="entry name" value="LysR family transcriptional regulator"/>
    <property type="match status" value="1"/>
</dbReference>
<name>A0A8J3VQV5_9ACTN</name>
<dbReference type="GO" id="GO:0032993">
    <property type="term" value="C:protein-DNA complex"/>
    <property type="evidence" value="ECO:0007669"/>
    <property type="project" value="TreeGrafter"/>
</dbReference>
<dbReference type="InterPro" id="IPR036388">
    <property type="entry name" value="WH-like_DNA-bd_sf"/>
</dbReference>
<dbReference type="InterPro" id="IPR000847">
    <property type="entry name" value="LysR_HTH_N"/>
</dbReference>
<feature type="domain" description="HTH lysR-type" evidence="5">
    <location>
        <begin position="1"/>
        <end position="59"/>
    </location>
</feature>
<comment type="similarity">
    <text evidence="1">Belongs to the LysR transcriptional regulatory family.</text>
</comment>
<gene>
    <name evidence="6" type="ORF">Raf01_36760</name>
</gene>
<keyword evidence="3" id="KW-0238">DNA-binding</keyword>
<organism evidence="6 7">
    <name type="scientific">Rugosimonospora africana</name>
    <dbReference type="NCBI Taxonomy" id="556532"/>
    <lineage>
        <taxon>Bacteria</taxon>
        <taxon>Bacillati</taxon>
        <taxon>Actinomycetota</taxon>
        <taxon>Actinomycetes</taxon>
        <taxon>Micromonosporales</taxon>
        <taxon>Micromonosporaceae</taxon>
        <taxon>Rugosimonospora</taxon>
    </lineage>
</organism>
<reference evidence="6" key="1">
    <citation type="submission" date="2021-01" db="EMBL/GenBank/DDBJ databases">
        <title>Whole genome shotgun sequence of Rugosimonospora africana NBRC 104875.</title>
        <authorList>
            <person name="Komaki H."/>
            <person name="Tamura T."/>
        </authorList>
    </citation>
    <scope>NUCLEOTIDE SEQUENCE</scope>
    <source>
        <strain evidence="6">NBRC 104875</strain>
    </source>
</reference>
<dbReference type="PANTHER" id="PTHR30346:SF0">
    <property type="entry name" value="HCA OPERON TRANSCRIPTIONAL ACTIVATOR HCAR"/>
    <property type="match status" value="1"/>
</dbReference>
<comment type="caution">
    <text evidence="6">The sequence shown here is derived from an EMBL/GenBank/DDBJ whole genome shotgun (WGS) entry which is preliminary data.</text>
</comment>
<dbReference type="SUPFAM" id="SSF53850">
    <property type="entry name" value="Periplasmic binding protein-like II"/>
    <property type="match status" value="1"/>
</dbReference>
<dbReference type="PANTHER" id="PTHR30346">
    <property type="entry name" value="TRANSCRIPTIONAL DUAL REGULATOR HCAR-RELATED"/>
    <property type="match status" value="1"/>
</dbReference>
<evidence type="ECO:0000259" key="5">
    <source>
        <dbReference type="PROSITE" id="PS50931"/>
    </source>
</evidence>
<evidence type="ECO:0000256" key="3">
    <source>
        <dbReference type="ARBA" id="ARBA00023125"/>
    </source>
</evidence>
<evidence type="ECO:0000256" key="1">
    <source>
        <dbReference type="ARBA" id="ARBA00009437"/>
    </source>
</evidence>
<protein>
    <submittedName>
        <fullName evidence="6">LysR family transcriptional regulator</fullName>
    </submittedName>
</protein>
<dbReference type="RefSeq" id="WP_203919119.1">
    <property type="nucleotide sequence ID" value="NZ_BONZ01000034.1"/>
</dbReference>
<dbReference type="AlphaFoldDB" id="A0A8J3VQV5"/>
<evidence type="ECO:0000313" key="6">
    <source>
        <dbReference type="EMBL" id="GIH15504.1"/>
    </source>
</evidence>
<evidence type="ECO:0000256" key="2">
    <source>
        <dbReference type="ARBA" id="ARBA00023015"/>
    </source>
</evidence>
<dbReference type="PROSITE" id="PS50931">
    <property type="entry name" value="HTH_LYSR"/>
    <property type="match status" value="1"/>
</dbReference>
<dbReference type="GO" id="GO:0003677">
    <property type="term" value="F:DNA binding"/>
    <property type="evidence" value="ECO:0007669"/>
    <property type="project" value="UniProtKB-KW"/>
</dbReference>
<dbReference type="CDD" id="cd08414">
    <property type="entry name" value="PBP2_LTTR_aromatics_like"/>
    <property type="match status" value="1"/>
</dbReference>
<accession>A0A8J3VQV5</accession>
<dbReference type="Gene3D" id="3.40.190.10">
    <property type="entry name" value="Periplasmic binding protein-like II"/>
    <property type="match status" value="2"/>
</dbReference>
<keyword evidence="7" id="KW-1185">Reference proteome</keyword>
<dbReference type="Pfam" id="PF03466">
    <property type="entry name" value="LysR_substrate"/>
    <property type="match status" value="1"/>
</dbReference>
<dbReference type="SUPFAM" id="SSF46785">
    <property type="entry name" value="Winged helix' DNA-binding domain"/>
    <property type="match status" value="1"/>
</dbReference>
<dbReference type="EMBL" id="BONZ01000034">
    <property type="protein sequence ID" value="GIH15504.1"/>
    <property type="molecule type" value="Genomic_DNA"/>
</dbReference>
<evidence type="ECO:0000256" key="4">
    <source>
        <dbReference type="ARBA" id="ARBA00023163"/>
    </source>
</evidence>
<keyword evidence="2" id="KW-0805">Transcription regulation</keyword>
<dbReference type="PRINTS" id="PR00039">
    <property type="entry name" value="HTHLYSR"/>
</dbReference>
<evidence type="ECO:0000313" key="7">
    <source>
        <dbReference type="Proteomes" id="UP000642748"/>
    </source>
</evidence>
<dbReference type="Proteomes" id="UP000642748">
    <property type="component" value="Unassembled WGS sequence"/>
</dbReference>
<dbReference type="Gene3D" id="1.10.10.10">
    <property type="entry name" value="Winged helix-like DNA-binding domain superfamily/Winged helix DNA-binding domain"/>
    <property type="match status" value="1"/>
</dbReference>